<name>A0A256FJM8_9HYPH</name>
<gene>
    <name evidence="1" type="ORF">CEV31_2932</name>
</gene>
<accession>A0A256FJM8</accession>
<comment type="caution">
    <text evidence="1">The sequence shown here is derived from an EMBL/GenBank/DDBJ whole genome shotgun (WGS) entry which is preliminary data.</text>
</comment>
<keyword evidence="2" id="KW-1185">Reference proteome</keyword>
<reference evidence="1 2" key="1">
    <citation type="submission" date="2017-07" db="EMBL/GenBank/DDBJ databases">
        <title>Phylogenetic study on the rhizospheric bacterium Ochrobactrum sp. A44.</title>
        <authorList>
            <person name="Krzyzanowska D.M."/>
            <person name="Ossowicki A."/>
            <person name="Rajewska M."/>
            <person name="Maciag T."/>
            <person name="Kaczynski Z."/>
            <person name="Czerwicka M."/>
            <person name="Jafra S."/>
        </authorList>
    </citation>
    <scope>NUCLEOTIDE SEQUENCE [LARGE SCALE GENOMIC DNA]</scope>
    <source>
        <strain evidence="1 2">DSM 7216</strain>
    </source>
</reference>
<dbReference type="Proteomes" id="UP000215590">
    <property type="component" value="Unassembled WGS sequence"/>
</dbReference>
<sequence length="46" mass="5568">MVRIIFPCSAYNETIFSIKFRYDLHSMFKENIFIHKGKDIHFLSKT</sequence>
<dbReference type="AlphaFoldDB" id="A0A256FJM8"/>
<protein>
    <submittedName>
        <fullName evidence="1">Uncharacterized protein</fullName>
    </submittedName>
</protein>
<evidence type="ECO:0000313" key="2">
    <source>
        <dbReference type="Proteomes" id="UP000215590"/>
    </source>
</evidence>
<organism evidence="1 2">
    <name type="scientific">Brucella thiophenivorans</name>
    <dbReference type="NCBI Taxonomy" id="571255"/>
    <lineage>
        <taxon>Bacteria</taxon>
        <taxon>Pseudomonadati</taxon>
        <taxon>Pseudomonadota</taxon>
        <taxon>Alphaproteobacteria</taxon>
        <taxon>Hyphomicrobiales</taxon>
        <taxon>Brucellaceae</taxon>
        <taxon>Brucella/Ochrobactrum group</taxon>
        <taxon>Brucella</taxon>
    </lineage>
</organism>
<evidence type="ECO:0000313" key="1">
    <source>
        <dbReference type="EMBL" id="OYR15055.1"/>
    </source>
</evidence>
<proteinExistence type="predicted"/>
<dbReference type="EMBL" id="NNRJ01000051">
    <property type="protein sequence ID" value="OYR15055.1"/>
    <property type="molecule type" value="Genomic_DNA"/>
</dbReference>